<protein>
    <submittedName>
        <fullName evidence="4">Transmembrane protein, putative</fullName>
    </submittedName>
</protein>
<dbReference type="PROSITE" id="PS50005">
    <property type="entry name" value="TPR"/>
    <property type="match status" value="1"/>
</dbReference>
<evidence type="ECO:0000313" key="4">
    <source>
        <dbReference type="EMBL" id="EAR99447.2"/>
    </source>
</evidence>
<dbReference type="Proteomes" id="UP000009168">
    <property type="component" value="Unassembled WGS sequence"/>
</dbReference>
<accession>I7M8Q1</accession>
<keyword evidence="3" id="KW-1133">Transmembrane helix</keyword>
<dbReference type="EMBL" id="GG662639">
    <property type="protein sequence ID" value="EAR99447.2"/>
    <property type="molecule type" value="Genomic_DNA"/>
</dbReference>
<keyword evidence="1" id="KW-0802">TPR repeat</keyword>
<evidence type="ECO:0000313" key="5">
    <source>
        <dbReference type="Proteomes" id="UP000009168"/>
    </source>
</evidence>
<dbReference type="KEGG" id="tet:TTHERM_00136110"/>
<dbReference type="RefSeq" id="XP_001019692.2">
    <property type="nucleotide sequence ID" value="XM_001019692.2"/>
</dbReference>
<organism evidence="4 5">
    <name type="scientific">Tetrahymena thermophila (strain SB210)</name>
    <dbReference type="NCBI Taxonomy" id="312017"/>
    <lineage>
        <taxon>Eukaryota</taxon>
        <taxon>Sar</taxon>
        <taxon>Alveolata</taxon>
        <taxon>Ciliophora</taxon>
        <taxon>Intramacronucleata</taxon>
        <taxon>Oligohymenophorea</taxon>
        <taxon>Hymenostomatida</taxon>
        <taxon>Tetrahymenina</taxon>
        <taxon>Tetrahymenidae</taxon>
        <taxon>Tetrahymena</taxon>
    </lineage>
</organism>
<feature type="repeat" description="TPR" evidence="1">
    <location>
        <begin position="495"/>
        <end position="528"/>
    </location>
</feature>
<feature type="transmembrane region" description="Helical" evidence="3">
    <location>
        <begin position="12"/>
        <end position="33"/>
    </location>
</feature>
<dbReference type="AlphaFoldDB" id="I7M8Q1"/>
<gene>
    <name evidence="4" type="ORF">TTHERM_00136110</name>
</gene>
<keyword evidence="3 4" id="KW-0812">Transmembrane</keyword>
<evidence type="ECO:0000256" key="1">
    <source>
        <dbReference type="PROSITE-ProRule" id="PRU00339"/>
    </source>
</evidence>
<dbReference type="InterPro" id="IPR011990">
    <property type="entry name" value="TPR-like_helical_dom_sf"/>
</dbReference>
<dbReference type="InterPro" id="IPR019734">
    <property type="entry name" value="TPR_rpt"/>
</dbReference>
<dbReference type="SUPFAM" id="SSF48452">
    <property type="entry name" value="TPR-like"/>
    <property type="match status" value="1"/>
</dbReference>
<name>I7M8Q1_TETTS</name>
<sequence>MGFKIKSFKYVLLPIFMISVIKIVLFYFVAYGITNIVLNYKNYIYISDESIQQLTIEAGDQIETFFNRHYNTLFQIKNKAENIAIQNYKQSPTSLQTYTSNVLDVDNNGPTIILGYNQSTQQSVKAFLWCSSASQTDIQISQLNPQQQQQVTNNYLRIFELIRPVYVGYQAFISDIIIYSEFTKMYMRFPAKKGNQFSGNAGYDFSKTPYYQNVKSNYLNNNKDLTFISFSSQTQEAQYLCIVIEIDIQCQNNFCGTACIILKQNFNEFQRWVMYQQKIYQNLDKLFIILRASQIIFTSPTLPNSTSSQLLPLSQEINTIVTNYNTMRGSLLINQTEDAWIACDSVNINYQSNQLGYITLCSISSKKQIKTPFNNFSDKEFTYMYEYPTYIYIFNLVLAYIIIYRTFLNFINPLKDCKSKIKMICEDNLELTIPINTKYSIKEVKEFYDSLSFLYDCLRFSMDKYYKNEEDSVKLIRLCSALKHFQKLNYLKGIIIANNNIGLIHIQNQRYKQAIISFKKSLEIVEDKMIQLIGGYPLEQFYNVKPEKGWKYLAEDKNEELMQENGELIIDLENIPESIMKCDTVESFFDQILNRDQIQHPKKKDNKNDKHSGESSYNTMKIDRQYSMMKNNNRQKFEIFNGIPSKPYSTPIKAIQMQQFNILKPKNIQNTKIKISKKNYNILKQKLEPIYIDRCNQLANAYCIYAFDIKKTDRKQAKRLAEKAIEKYKIVSRLFKNIEPVPDILKRHFIVIIRLISLYLECADFNKFVDRTPDLGETEFNKSYDAYNEAQKILQQYEQMGGNQGNKDILNQVHHFYIFLYLKGAGLYSDAYEYFQKCIKKYKYYDPAIRYSYLTHVKQILEKFYPKMPKSLIDMIQGFKVRKNKDIAFVINFSQQVELKKKKKKKQFQNAREMIAQVFWKIYDSYIEANDRMACILMRKQIDVIFELKYKHNNEKYFRSSMEQNLTINENPQAQDKKKINEESDLNLKSKENYIDQEAQNLTESGKNDTSEQPTFRKLCRSIYTARKLFYKVEDRKNLKWIVVLTDNLDNTIESDSQKQKYCRLLKKSLEQSMNTQKNENEEQTDLVNLMIIGLDLDQNTKMLFKPLCQVTQEGIFIEDCNIDDINIAFQSISNISHLFGGAAGSTGVSIKDFQKEKFRESQISDEIFEVEEKLKP</sequence>
<feature type="transmembrane region" description="Helical" evidence="3">
    <location>
        <begin position="390"/>
        <end position="411"/>
    </location>
</feature>
<dbReference type="Gene3D" id="1.25.40.10">
    <property type="entry name" value="Tetratricopeptide repeat domain"/>
    <property type="match status" value="1"/>
</dbReference>
<feature type="region of interest" description="Disordered" evidence="2">
    <location>
        <begin position="597"/>
        <end position="616"/>
    </location>
</feature>
<dbReference type="InParanoid" id="I7M8Q1"/>
<evidence type="ECO:0000256" key="3">
    <source>
        <dbReference type="SAM" id="Phobius"/>
    </source>
</evidence>
<reference evidence="5" key="1">
    <citation type="journal article" date="2006" name="PLoS Biol.">
        <title>Macronuclear genome sequence of the ciliate Tetrahymena thermophila, a model eukaryote.</title>
        <authorList>
            <person name="Eisen J.A."/>
            <person name="Coyne R.S."/>
            <person name="Wu M."/>
            <person name="Wu D."/>
            <person name="Thiagarajan M."/>
            <person name="Wortman J.R."/>
            <person name="Badger J.H."/>
            <person name="Ren Q."/>
            <person name="Amedeo P."/>
            <person name="Jones K.M."/>
            <person name="Tallon L.J."/>
            <person name="Delcher A.L."/>
            <person name="Salzberg S.L."/>
            <person name="Silva J.C."/>
            <person name="Haas B.J."/>
            <person name="Majoros W.H."/>
            <person name="Farzad M."/>
            <person name="Carlton J.M."/>
            <person name="Smith R.K. Jr."/>
            <person name="Garg J."/>
            <person name="Pearlman R.E."/>
            <person name="Karrer K.M."/>
            <person name="Sun L."/>
            <person name="Manning G."/>
            <person name="Elde N.C."/>
            <person name="Turkewitz A.P."/>
            <person name="Asai D.J."/>
            <person name="Wilkes D.E."/>
            <person name="Wang Y."/>
            <person name="Cai H."/>
            <person name="Collins K."/>
            <person name="Stewart B.A."/>
            <person name="Lee S.R."/>
            <person name="Wilamowska K."/>
            <person name="Weinberg Z."/>
            <person name="Ruzzo W.L."/>
            <person name="Wloga D."/>
            <person name="Gaertig J."/>
            <person name="Frankel J."/>
            <person name="Tsao C.-C."/>
            <person name="Gorovsky M.A."/>
            <person name="Keeling P.J."/>
            <person name="Waller R.F."/>
            <person name="Patron N.J."/>
            <person name="Cherry J.M."/>
            <person name="Stover N.A."/>
            <person name="Krieger C.J."/>
            <person name="del Toro C."/>
            <person name="Ryder H.F."/>
            <person name="Williamson S.C."/>
            <person name="Barbeau R.A."/>
            <person name="Hamilton E.P."/>
            <person name="Orias E."/>
        </authorList>
    </citation>
    <scope>NUCLEOTIDE SEQUENCE [LARGE SCALE GENOMIC DNA]</scope>
    <source>
        <strain evidence="5">SB210</strain>
    </source>
</reference>
<proteinExistence type="predicted"/>
<keyword evidence="5" id="KW-1185">Reference proteome</keyword>
<dbReference type="GeneID" id="7822956"/>
<keyword evidence="3" id="KW-0472">Membrane</keyword>
<evidence type="ECO:0000256" key="2">
    <source>
        <dbReference type="SAM" id="MobiDB-lite"/>
    </source>
</evidence>